<proteinExistence type="predicted"/>
<protein>
    <recommendedName>
        <fullName evidence="1">LYC1 C-terminal domain-containing protein</fullName>
    </recommendedName>
</protein>
<dbReference type="PANTHER" id="PTHR34815:SF2">
    <property type="entry name" value="N-ACETYLTRANSFERASE DOMAIN-CONTAINING PROTEIN"/>
    <property type="match status" value="1"/>
</dbReference>
<gene>
    <name evidence="2" type="ORF">Q9L58_002752</name>
</gene>
<name>A0ABR3GQW4_9PEZI</name>
<dbReference type="Proteomes" id="UP001447188">
    <property type="component" value="Unassembled WGS sequence"/>
</dbReference>
<keyword evidence="3" id="KW-1185">Reference proteome</keyword>
<evidence type="ECO:0000313" key="2">
    <source>
        <dbReference type="EMBL" id="KAL0638295.1"/>
    </source>
</evidence>
<comment type="caution">
    <text evidence="2">The sequence shown here is derived from an EMBL/GenBank/DDBJ whole genome shotgun (WGS) entry which is preliminary data.</text>
</comment>
<dbReference type="InterPro" id="IPR053013">
    <property type="entry name" value="LAT"/>
</dbReference>
<dbReference type="Gene3D" id="3.40.630.30">
    <property type="match status" value="1"/>
</dbReference>
<dbReference type="InterPro" id="IPR055100">
    <property type="entry name" value="GNAT_LYC1-like"/>
</dbReference>
<dbReference type="PANTHER" id="PTHR34815">
    <property type="entry name" value="LYSINE ACETYLTRANSFERASE"/>
    <property type="match status" value="1"/>
</dbReference>
<organism evidence="2 3">
    <name type="scientific">Discina gigas</name>
    <dbReference type="NCBI Taxonomy" id="1032678"/>
    <lineage>
        <taxon>Eukaryota</taxon>
        <taxon>Fungi</taxon>
        <taxon>Dikarya</taxon>
        <taxon>Ascomycota</taxon>
        <taxon>Pezizomycotina</taxon>
        <taxon>Pezizomycetes</taxon>
        <taxon>Pezizales</taxon>
        <taxon>Discinaceae</taxon>
        <taxon>Discina</taxon>
    </lineage>
</organism>
<dbReference type="Pfam" id="PF22998">
    <property type="entry name" value="GNAT_LYC1-like"/>
    <property type="match status" value="1"/>
</dbReference>
<evidence type="ECO:0000313" key="3">
    <source>
        <dbReference type="Proteomes" id="UP001447188"/>
    </source>
</evidence>
<evidence type="ECO:0000259" key="1">
    <source>
        <dbReference type="Pfam" id="PF22998"/>
    </source>
</evidence>
<sequence>MPTATSPPNFVLRHPTPDELTYIRTLHAACWAGPLTVSQYLSREVHIASTPLTRNGGLAQWVLVDSLSGQVLASCETIRKVAAMSNPPIDGQKVVPVEEVVAHGIGSVFTPPECRGKGYARIMLTLLGERLKYHNGEAAGFSALYSDIGKEFYTKLGWLPHRSSHIDIPVPSVPASPTTNTPHVEPLYHGDIASLCALDIAAVKAKLSTCNPKPRIAFLPDHETIDWHHNREEFIASCVRPTSGVPKVKGAIARDGLRWIMWGRDFNLDDPKLYILRVVNLGDQVGLAADMDAMLRAAVDEAAKWGLKKVCVWNPDQGLVESAKRVAGSEVQVEDREMDSIASLMMYGEAKAGSGVEDVEWVFNEKFGWC</sequence>
<feature type="domain" description="LYC1 C-terminal" evidence="1">
    <location>
        <begin position="174"/>
        <end position="370"/>
    </location>
</feature>
<dbReference type="InterPro" id="IPR016181">
    <property type="entry name" value="Acyl_CoA_acyltransferase"/>
</dbReference>
<reference evidence="2 3" key="1">
    <citation type="submission" date="2024-02" db="EMBL/GenBank/DDBJ databases">
        <title>Discinaceae phylogenomics.</title>
        <authorList>
            <person name="Dirks A.C."/>
            <person name="James T.Y."/>
        </authorList>
    </citation>
    <scope>NUCLEOTIDE SEQUENCE [LARGE SCALE GENOMIC DNA]</scope>
    <source>
        <strain evidence="2 3">ACD0624</strain>
    </source>
</reference>
<dbReference type="EMBL" id="JBBBZM010000024">
    <property type="protein sequence ID" value="KAL0638295.1"/>
    <property type="molecule type" value="Genomic_DNA"/>
</dbReference>
<dbReference type="SUPFAM" id="SSF55729">
    <property type="entry name" value="Acyl-CoA N-acyltransferases (Nat)"/>
    <property type="match status" value="1"/>
</dbReference>
<accession>A0ABR3GQW4</accession>